<name>A0A4Q1D7Q3_9BACT</name>
<organism evidence="1 2">
    <name type="scientific">Filimonas effusa</name>
    <dbReference type="NCBI Taxonomy" id="2508721"/>
    <lineage>
        <taxon>Bacteria</taxon>
        <taxon>Pseudomonadati</taxon>
        <taxon>Bacteroidota</taxon>
        <taxon>Chitinophagia</taxon>
        <taxon>Chitinophagales</taxon>
        <taxon>Chitinophagaceae</taxon>
        <taxon>Filimonas</taxon>
    </lineage>
</organism>
<reference evidence="1 2" key="1">
    <citation type="submission" date="2019-01" db="EMBL/GenBank/DDBJ databases">
        <title>Filimonas sp. strain TTM-71.</title>
        <authorList>
            <person name="Chen W.-M."/>
        </authorList>
    </citation>
    <scope>NUCLEOTIDE SEQUENCE [LARGE SCALE GENOMIC DNA]</scope>
    <source>
        <strain evidence="1 2">TTM-71</strain>
    </source>
</reference>
<accession>A0A4Q1D7Q3</accession>
<comment type="caution">
    <text evidence="1">The sequence shown here is derived from an EMBL/GenBank/DDBJ whole genome shotgun (WGS) entry which is preliminary data.</text>
</comment>
<dbReference type="EMBL" id="SDHZ01000002">
    <property type="protein sequence ID" value="RXK83737.1"/>
    <property type="molecule type" value="Genomic_DNA"/>
</dbReference>
<gene>
    <name evidence="1" type="ORF">ESB13_16810</name>
</gene>
<sequence length="73" mass="8339">MSIEKERIKIDFTRSDLPASVKNFRPDIYQDENGFYCILGTDPAERIIGRGDTVEKALQEWDKNYVAQKGSGN</sequence>
<evidence type="ECO:0000313" key="2">
    <source>
        <dbReference type="Proteomes" id="UP000290545"/>
    </source>
</evidence>
<evidence type="ECO:0000313" key="1">
    <source>
        <dbReference type="EMBL" id="RXK83737.1"/>
    </source>
</evidence>
<proteinExistence type="predicted"/>
<dbReference type="Proteomes" id="UP000290545">
    <property type="component" value="Unassembled WGS sequence"/>
</dbReference>
<dbReference type="OrthoDB" id="670987at2"/>
<dbReference type="RefSeq" id="WP_129004789.1">
    <property type="nucleotide sequence ID" value="NZ_SDHZ01000002.1"/>
</dbReference>
<dbReference type="AlphaFoldDB" id="A0A4Q1D7Q3"/>
<keyword evidence="2" id="KW-1185">Reference proteome</keyword>
<protein>
    <submittedName>
        <fullName evidence="1">Uncharacterized protein</fullName>
    </submittedName>
</protein>